<protein>
    <recommendedName>
        <fullName evidence="8">Major facilitator superfamily (MFS) profile domain-containing protein</fullName>
    </recommendedName>
</protein>
<feature type="transmembrane region" description="Helical" evidence="7">
    <location>
        <begin position="417"/>
        <end position="438"/>
    </location>
</feature>
<dbReference type="Gene3D" id="1.20.1720.10">
    <property type="entry name" value="Multidrug resistance protein D"/>
    <property type="match status" value="1"/>
</dbReference>
<evidence type="ECO:0000256" key="7">
    <source>
        <dbReference type="SAM" id="Phobius"/>
    </source>
</evidence>
<feature type="transmembrane region" description="Helical" evidence="7">
    <location>
        <begin position="115"/>
        <end position="134"/>
    </location>
</feature>
<proteinExistence type="predicted"/>
<dbReference type="Gene3D" id="1.20.1250.20">
    <property type="entry name" value="MFS general substrate transporter like domains"/>
    <property type="match status" value="1"/>
</dbReference>
<keyword evidence="2 7" id="KW-0812">Transmembrane</keyword>
<feature type="transmembrane region" description="Helical" evidence="7">
    <location>
        <begin position="355"/>
        <end position="376"/>
    </location>
</feature>
<dbReference type="PROSITE" id="PS50850">
    <property type="entry name" value="MFS"/>
    <property type="match status" value="1"/>
</dbReference>
<feature type="region of interest" description="Disordered" evidence="6">
    <location>
        <begin position="537"/>
        <end position="556"/>
    </location>
</feature>
<evidence type="ECO:0000259" key="8">
    <source>
        <dbReference type="PROSITE" id="PS50850"/>
    </source>
</evidence>
<comment type="subcellular location">
    <subcellularLocation>
        <location evidence="1">Membrane</location>
        <topology evidence="1">Multi-pass membrane protein</topology>
    </subcellularLocation>
</comment>
<feature type="compositionally biased region" description="Low complexity" evidence="6">
    <location>
        <begin position="1"/>
        <end position="13"/>
    </location>
</feature>
<feature type="transmembrane region" description="Helical" evidence="7">
    <location>
        <begin position="84"/>
        <end position="103"/>
    </location>
</feature>
<dbReference type="GO" id="GO:0022857">
    <property type="term" value="F:transmembrane transporter activity"/>
    <property type="evidence" value="ECO:0007669"/>
    <property type="project" value="InterPro"/>
</dbReference>
<dbReference type="Proteomes" id="UP000321331">
    <property type="component" value="Unassembled WGS sequence"/>
</dbReference>
<dbReference type="InterPro" id="IPR020846">
    <property type="entry name" value="MFS_dom"/>
</dbReference>
<dbReference type="EMBL" id="VMNF01000013">
    <property type="protein sequence ID" value="TXB97869.1"/>
    <property type="molecule type" value="Genomic_DNA"/>
</dbReference>
<dbReference type="InterPro" id="IPR036259">
    <property type="entry name" value="MFS_trans_sf"/>
</dbReference>
<keyword evidence="4 7" id="KW-0472">Membrane</keyword>
<comment type="caution">
    <text evidence="9">The sequence shown here is derived from an EMBL/GenBank/DDBJ whole genome shotgun (WGS) entry which is preliminary data.</text>
</comment>
<feature type="transmembrane region" description="Helical" evidence="7">
    <location>
        <begin position="383"/>
        <end position="402"/>
    </location>
</feature>
<evidence type="ECO:0000313" key="9">
    <source>
        <dbReference type="EMBL" id="TXB97869.1"/>
    </source>
</evidence>
<feature type="transmembrane region" description="Helical" evidence="7">
    <location>
        <begin position="445"/>
        <end position="471"/>
    </location>
</feature>
<dbReference type="Pfam" id="PF07690">
    <property type="entry name" value="MFS_1"/>
    <property type="match status" value="1"/>
</dbReference>
<keyword evidence="3 7" id="KW-1133">Transmembrane helix</keyword>
<dbReference type="SUPFAM" id="SSF103473">
    <property type="entry name" value="MFS general substrate transporter"/>
    <property type="match status" value="1"/>
</dbReference>
<feature type="transmembrane region" description="Helical" evidence="7">
    <location>
        <begin position="140"/>
        <end position="161"/>
    </location>
</feature>
<dbReference type="InterPro" id="IPR011701">
    <property type="entry name" value="MFS"/>
</dbReference>
<evidence type="ECO:0000256" key="4">
    <source>
        <dbReference type="ARBA" id="ARBA00023136"/>
    </source>
</evidence>
<gene>
    <name evidence="9" type="ORF">FocTR4_00017071</name>
</gene>
<accession>A0A5C6SH08</accession>
<feature type="transmembrane region" description="Helical" evidence="7">
    <location>
        <begin position="173"/>
        <end position="193"/>
    </location>
</feature>
<keyword evidence="5" id="KW-0325">Glycoprotein</keyword>
<organism evidence="9 10">
    <name type="scientific">Fusarium oxysporum f. sp. cubense</name>
    <dbReference type="NCBI Taxonomy" id="61366"/>
    <lineage>
        <taxon>Eukaryota</taxon>
        <taxon>Fungi</taxon>
        <taxon>Dikarya</taxon>
        <taxon>Ascomycota</taxon>
        <taxon>Pezizomycotina</taxon>
        <taxon>Sordariomycetes</taxon>
        <taxon>Hypocreomycetidae</taxon>
        <taxon>Hypocreales</taxon>
        <taxon>Nectriaceae</taxon>
        <taxon>Fusarium</taxon>
        <taxon>Fusarium oxysporum species complex</taxon>
    </lineage>
</organism>
<evidence type="ECO:0000256" key="5">
    <source>
        <dbReference type="ARBA" id="ARBA00023180"/>
    </source>
</evidence>
<evidence type="ECO:0000256" key="1">
    <source>
        <dbReference type="ARBA" id="ARBA00004141"/>
    </source>
</evidence>
<dbReference type="GO" id="GO:0016020">
    <property type="term" value="C:membrane"/>
    <property type="evidence" value="ECO:0007669"/>
    <property type="project" value="UniProtKB-SubCell"/>
</dbReference>
<evidence type="ECO:0000256" key="2">
    <source>
        <dbReference type="ARBA" id="ARBA00022692"/>
    </source>
</evidence>
<feature type="domain" description="Major facilitator superfamily (MFS) profile" evidence="8">
    <location>
        <begin position="43"/>
        <end position="515"/>
    </location>
</feature>
<feature type="transmembrane region" description="Helical" evidence="7">
    <location>
        <begin position="278"/>
        <end position="298"/>
    </location>
</feature>
<dbReference type="AlphaFoldDB" id="A0A5C6SH08"/>
<feature type="transmembrane region" description="Helical" evidence="7">
    <location>
        <begin position="491"/>
        <end position="512"/>
    </location>
</feature>
<evidence type="ECO:0000256" key="6">
    <source>
        <dbReference type="SAM" id="MobiDB-lite"/>
    </source>
</evidence>
<feature type="transmembrane region" description="Helical" evidence="7">
    <location>
        <begin position="244"/>
        <end position="266"/>
    </location>
</feature>
<feature type="region of interest" description="Disordered" evidence="6">
    <location>
        <begin position="1"/>
        <end position="32"/>
    </location>
</feature>
<evidence type="ECO:0000313" key="10">
    <source>
        <dbReference type="Proteomes" id="UP000321331"/>
    </source>
</evidence>
<dbReference type="PANTHER" id="PTHR42718:SF27">
    <property type="entry name" value="TRANSPORTER, PUTATIVE-RELATED"/>
    <property type="match status" value="1"/>
</dbReference>
<reference evidence="9 10" key="1">
    <citation type="submission" date="2019-07" db="EMBL/GenBank/DDBJ databases">
        <title>The First High-Quality Draft Genome Sequence of the Causal Agent of the Current Panama Disease Epidemic.</title>
        <authorList>
            <person name="Warmington R.J."/>
            <person name="Kay W."/>
            <person name="Jeffries A."/>
            <person name="Bebber D."/>
            <person name="Moore K."/>
            <person name="Studholme D.J."/>
        </authorList>
    </citation>
    <scope>NUCLEOTIDE SEQUENCE [LARGE SCALE GENOMIC DNA]</scope>
    <source>
        <strain evidence="9 10">TR4</strain>
    </source>
</reference>
<evidence type="ECO:0000256" key="3">
    <source>
        <dbReference type="ARBA" id="ARBA00022989"/>
    </source>
</evidence>
<sequence length="715" mass="77698">MNLPSLESSSSLSRKPTSDVQLASSSDEDSQAADMKTSSSTFFIRRVVTIAYLCGVNVTSNASNGLTVIGLPRLTEDLDLHPSLAFWPLSVYGLATASTLLLTGAIADVAGPRSVNLLGCIFNCIFMTTCGLVRNGEQLIILRALQGLAAALHFSTSVALVTLGQPQGRERNLSFACLGLSQLLGFSASLILGGILVDTIGWRSGWYLCGGMTLLLFAVGWWSLPKATQPIPPRAKWQNIKTRVDWVGGLLASSSMSLLTYFLAIISADIDQVRSPGSLLAVSLSLVTAVLFVFWMHFRVKNGQVALIPNELWKNASFTSICITVALSFAVLNSLDLVTSLYFQDIEHLSALEAAIRMLPSTVVGLALNISTGLVVHKIRANWLVALASLLSAGSPLLMAFIQPDWPYWKCAFPAQILMPFSVDVLFTVGLIVITEVFPDEKQAVAGAVFNTAGQLGNTMGLAAMQVISTWVTKHERAKSAAQALMEGYRATFWTMLALLLICTIESCNLIMHKVDWKDSTPERRLAIMNLVEKYPHIPHPAGDDTAEPPSSLVPPSQRPDIPGMSSDVFTQPAWDASSKTRKAWREGCPPDQFQYQEQGIPSTPRLKRIVARLPTSSPPDVRETQQIPALTSSVSQTVTPTTSSHVYPVLSPPPMSSNRATTELNKLLSELEEARNRFHRLLPQTVDAQAEMERCETKVKQFYLANGPGAVSNQ</sequence>
<name>A0A5C6SH08_FUSOC</name>
<feature type="transmembrane region" description="Helical" evidence="7">
    <location>
        <begin position="318"/>
        <end position="343"/>
    </location>
</feature>
<dbReference type="PANTHER" id="PTHR42718">
    <property type="entry name" value="MAJOR FACILITATOR SUPERFAMILY MULTIDRUG TRANSPORTER MFSC"/>
    <property type="match status" value="1"/>
</dbReference>
<feature type="transmembrane region" description="Helical" evidence="7">
    <location>
        <begin position="205"/>
        <end position="224"/>
    </location>
</feature>